<name>A0A7V5H3F4_CALAY</name>
<keyword evidence="12" id="KW-0479">Metal-binding</keyword>
<dbReference type="AlphaFoldDB" id="A0A7V5H3F4"/>
<feature type="binding site" evidence="12">
    <location>
        <position position="219"/>
    </location>
    <ligand>
        <name>K(+)</name>
        <dbReference type="ChEBI" id="CHEBI:29103"/>
    </ligand>
</feature>
<keyword evidence="3" id="KW-0813">Transport</keyword>
<evidence type="ECO:0000256" key="5">
    <source>
        <dbReference type="ARBA" id="ARBA00022519"/>
    </source>
</evidence>
<comment type="similarity">
    <text evidence="2">Belongs to the TrkH potassium transport family.</text>
</comment>
<dbReference type="GO" id="GO:0015379">
    <property type="term" value="F:potassium:chloride symporter activity"/>
    <property type="evidence" value="ECO:0007669"/>
    <property type="project" value="InterPro"/>
</dbReference>
<feature type="transmembrane region" description="Helical" evidence="13">
    <location>
        <begin position="69"/>
        <end position="90"/>
    </location>
</feature>
<dbReference type="Pfam" id="PF02386">
    <property type="entry name" value="TrkH"/>
    <property type="match status" value="1"/>
</dbReference>
<dbReference type="InterPro" id="IPR003445">
    <property type="entry name" value="Cat_transpt"/>
</dbReference>
<comment type="caution">
    <text evidence="14">The sequence shown here is derived from an EMBL/GenBank/DDBJ whole genome shotgun (WGS) entry which is preliminary data.</text>
</comment>
<dbReference type="GO" id="GO:0005886">
    <property type="term" value="C:plasma membrane"/>
    <property type="evidence" value="ECO:0007669"/>
    <property type="project" value="UniProtKB-SubCell"/>
</dbReference>
<sequence>MIHYRSIFHVLSALLLFMIAVLVVPLLISLNFAEPDEIAFLETIGILLLVGLPLFLLTRGEVTLDIKDGFLIVTLGWTLYALFGALPFYLSSFIPSFSDAFFETMSGFTTTGASILTDIEALPEGLLFWRSLTHWLGGMGIILLSLAILPLLGIGGMQLFKAEVPGPTPDRLTPRIKHTAELLWIVYLVISVAEAIALKLAGMNWFDAWCHTFGTMATGGFSTKNASVGAFNNAWIDYIIIFFMIVAGTNFSLHYRAFRGKFLGYIKDPETLTFLAIILAATIFISLDILAMLGYEKFSIRHILFQVVSIITTTGYGTADYEQWPILSKVVLLILMYFGGCAGSTGGGIKIIRSIVLFKFAINQVKQLLHPNAVFVVRVGKRGVPQEIVTNIAGFTLLYILLSIVGVLFISSLGLNWETCIGSVAATINNIGPGFGTVGPTENYAHLPEIGKWFLSFLMLAGRLEIYTVLVLFVPIFWKK</sequence>
<keyword evidence="4" id="KW-1003">Cell membrane</keyword>
<evidence type="ECO:0000256" key="12">
    <source>
        <dbReference type="PIRSR" id="PIRSR006247-1"/>
    </source>
</evidence>
<evidence type="ECO:0000256" key="1">
    <source>
        <dbReference type="ARBA" id="ARBA00004429"/>
    </source>
</evidence>
<feature type="binding site" evidence="12">
    <location>
        <position position="111"/>
    </location>
    <ligand>
        <name>K(+)</name>
        <dbReference type="ChEBI" id="CHEBI:29103"/>
    </ligand>
</feature>
<evidence type="ECO:0000256" key="13">
    <source>
        <dbReference type="SAM" id="Phobius"/>
    </source>
</evidence>
<evidence type="ECO:0000256" key="7">
    <source>
        <dbReference type="ARBA" id="ARBA00022692"/>
    </source>
</evidence>
<keyword evidence="5" id="KW-0997">Cell inner membrane</keyword>
<feature type="transmembrane region" description="Helical" evidence="13">
    <location>
        <begin position="274"/>
        <end position="295"/>
    </location>
</feature>
<evidence type="ECO:0000256" key="11">
    <source>
        <dbReference type="ARBA" id="ARBA00023136"/>
    </source>
</evidence>
<feature type="transmembrane region" description="Helical" evidence="13">
    <location>
        <begin position="235"/>
        <end position="253"/>
    </location>
</feature>
<dbReference type="Proteomes" id="UP000886111">
    <property type="component" value="Unassembled WGS sequence"/>
</dbReference>
<evidence type="ECO:0000256" key="8">
    <source>
        <dbReference type="ARBA" id="ARBA00022958"/>
    </source>
</evidence>
<proteinExistence type="inferred from homology"/>
<keyword evidence="8 12" id="KW-0630">Potassium</keyword>
<evidence type="ECO:0000256" key="6">
    <source>
        <dbReference type="ARBA" id="ARBA00022538"/>
    </source>
</evidence>
<feature type="binding site" evidence="12">
    <location>
        <position position="314"/>
    </location>
    <ligand>
        <name>K(+)</name>
        <dbReference type="ChEBI" id="CHEBI:29103"/>
    </ligand>
</feature>
<feature type="binding site" evidence="12">
    <location>
        <position position="313"/>
    </location>
    <ligand>
        <name>K(+)</name>
        <dbReference type="ChEBI" id="CHEBI:29103"/>
    </ligand>
</feature>
<dbReference type="PIRSF" id="PIRSF006247">
    <property type="entry name" value="TrkH"/>
    <property type="match status" value="1"/>
</dbReference>
<dbReference type="GO" id="GO:0046872">
    <property type="term" value="F:metal ion binding"/>
    <property type="evidence" value="ECO:0007669"/>
    <property type="project" value="UniProtKB-KW"/>
</dbReference>
<evidence type="ECO:0000256" key="2">
    <source>
        <dbReference type="ARBA" id="ARBA00009137"/>
    </source>
</evidence>
<evidence type="ECO:0000256" key="4">
    <source>
        <dbReference type="ARBA" id="ARBA00022475"/>
    </source>
</evidence>
<feature type="binding site" evidence="12">
    <location>
        <position position="110"/>
    </location>
    <ligand>
        <name>K(+)</name>
        <dbReference type="ChEBI" id="CHEBI:29103"/>
    </ligand>
</feature>
<dbReference type="PANTHER" id="PTHR32024:SF2">
    <property type="entry name" value="TRK SYSTEM POTASSIUM UPTAKE PROTEIN TRKG-RELATED"/>
    <property type="match status" value="1"/>
</dbReference>
<keyword evidence="6" id="KW-0633">Potassium transport</keyword>
<gene>
    <name evidence="14" type="ORF">ENL21_03910</name>
</gene>
<dbReference type="InterPro" id="IPR004772">
    <property type="entry name" value="TrkH"/>
</dbReference>
<accession>A0A7V5H3F4</accession>
<feature type="transmembrane region" description="Helical" evidence="13">
    <location>
        <begin position="453"/>
        <end position="478"/>
    </location>
</feature>
<keyword evidence="7 13" id="KW-0812">Transmembrane</keyword>
<feature type="transmembrane region" description="Helical" evidence="13">
    <location>
        <begin position="38"/>
        <end position="57"/>
    </location>
</feature>
<evidence type="ECO:0000313" key="14">
    <source>
        <dbReference type="EMBL" id="HHE54902.1"/>
    </source>
</evidence>
<feature type="transmembrane region" description="Helical" evidence="13">
    <location>
        <begin position="7"/>
        <end position="32"/>
    </location>
</feature>
<reference evidence="14" key="1">
    <citation type="journal article" date="2020" name="mSystems">
        <title>Genome- and Community-Level Interaction Insights into Carbon Utilization and Element Cycling Functions of Hydrothermarchaeota in Hydrothermal Sediment.</title>
        <authorList>
            <person name="Zhou Z."/>
            <person name="Liu Y."/>
            <person name="Xu W."/>
            <person name="Pan J."/>
            <person name="Luo Z.H."/>
            <person name="Li M."/>
        </authorList>
    </citation>
    <scope>NUCLEOTIDE SEQUENCE [LARGE SCALE GENOMIC DNA]</scope>
    <source>
        <strain evidence="14">HyVt-76</strain>
    </source>
</reference>
<feature type="transmembrane region" description="Helical" evidence="13">
    <location>
        <begin position="388"/>
        <end position="410"/>
    </location>
</feature>
<evidence type="ECO:0000256" key="10">
    <source>
        <dbReference type="ARBA" id="ARBA00023065"/>
    </source>
</evidence>
<organism evidence="14">
    <name type="scientific">Caldithrix abyssi</name>
    <dbReference type="NCBI Taxonomy" id="187145"/>
    <lineage>
        <taxon>Bacteria</taxon>
        <taxon>Pseudomonadati</taxon>
        <taxon>Calditrichota</taxon>
        <taxon>Calditrichia</taxon>
        <taxon>Calditrichales</taxon>
        <taxon>Calditrichaceae</taxon>
        <taxon>Caldithrix</taxon>
    </lineage>
</organism>
<feature type="binding site" evidence="12">
    <location>
        <position position="430"/>
    </location>
    <ligand>
        <name>K(+)</name>
        <dbReference type="ChEBI" id="CHEBI:29103"/>
    </ligand>
</feature>
<dbReference type="EMBL" id="DRTD01000287">
    <property type="protein sequence ID" value="HHE54902.1"/>
    <property type="molecule type" value="Genomic_DNA"/>
</dbReference>
<evidence type="ECO:0000256" key="9">
    <source>
        <dbReference type="ARBA" id="ARBA00022989"/>
    </source>
</evidence>
<feature type="transmembrane region" description="Helical" evidence="13">
    <location>
        <begin position="135"/>
        <end position="160"/>
    </location>
</feature>
<feature type="transmembrane region" description="Helical" evidence="13">
    <location>
        <begin position="330"/>
        <end position="352"/>
    </location>
</feature>
<keyword evidence="10" id="KW-0406">Ion transport</keyword>
<dbReference type="PANTHER" id="PTHR32024">
    <property type="entry name" value="TRK SYSTEM POTASSIUM UPTAKE PROTEIN TRKG-RELATED"/>
    <property type="match status" value="1"/>
</dbReference>
<comment type="subcellular location">
    <subcellularLocation>
        <location evidence="1">Cell inner membrane</location>
        <topology evidence="1">Multi-pass membrane protein</topology>
    </subcellularLocation>
</comment>
<protein>
    <submittedName>
        <fullName evidence="14">TrkH family potassium uptake protein</fullName>
    </submittedName>
</protein>
<keyword evidence="11 13" id="KW-0472">Membrane</keyword>
<keyword evidence="9 13" id="KW-1133">Transmembrane helix</keyword>
<feature type="transmembrane region" description="Helical" evidence="13">
    <location>
        <begin position="181"/>
        <end position="201"/>
    </location>
</feature>
<evidence type="ECO:0000256" key="3">
    <source>
        <dbReference type="ARBA" id="ARBA00022448"/>
    </source>
</evidence>